<protein>
    <submittedName>
        <fullName evidence="2">Uncharacterized protein</fullName>
    </submittedName>
</protein>
<evidence type="ECO:0000313" key="2">
    <source>
        <dbReference type="EMBL" id="KAF7349029.1"/>
    </source>
</evidence>
<accession>A0A8H7CSS8</accession>
<feature type="region of interest" description="Disordered" evidence="1">
    <location>
        <begin position="145"/>
        <end position="184"/>
    </location>
</feature>
<comment type="caution">
    <text evidence="2">The sequence shown here is derived from an EMBL/GenBank/DDBJ whole genome shotgun (WGS) entry which is preliminary data.</text>
</comment>
<dbReference type="Proteomes" id="UP000620124">
    <property type="component" value="Unassembled WGS sequence"/>
</dbReference>
<dbReference type="OrthoDB" id="2991937at2759"/>
<organism evidence="2 3">
    <name type="scientific">Mycena venus</name>
    <dbReference type="NCBI Taxonomy" id="2733690"/>
    <lineage>
        <taxon>Eukaryota</taxon>
        <taxon>Fungi</taxon>
        <taxon>Dikarya</taxon>
        <taxon>Basidiomycota</taxon>
        <taxon>Agaricomycotina</taxon>
        <taxon>Agaricomycetes</taxon>
        <taxon>Agaricomycetidae</taxon>
        <taxon>Agaricales</taxon>
        <taxon>Marasmiineae</taxon>
        <taxon>Mycenaceae</taxon>
        <taxon>Mycena</taxon>
    </lineage>
</organism>
<name>A0A8H7CSS8_9AGAR</name>
<reference evidence="2" key="1">
    <citation type="submission" date="2020-05" db="EMBL/GenBank/DDBJ databases">
        <title>Mycena genomes resolve the evolution of fungal bioluminescence.</title>
        <authorList>
            <person name="Tsai I.J."/>
        </authorList>
    </citation>
    <scope>NUCLEOTIDE SEQUENCE</scope>
    <source>
        <strain evidence="2">CCC161011</strain>
    </source>
</reference>
<dbReference type="CDD" id="cd21037">
    <property type="entry name" value="MLKL_NTD"/>
    <property type="match status" value="1"/>
</dbReference>
<dbReference type="InterPro" id="IPR059179">
    <property type="entry name" value="MLKL-like_MCAfunc"/>
</dbReference>
<feature type="compositionally biased region" description="Polar residues" evidence="1">
    <location>
        <begin position="147"/>
        <end position="161"/>
    </location>
</feature>
<evidence type="ECO:0000313" key="3">
    <source>
        <dbReference type="Proteomes" id="UP000620124"/>
    </source>
</evidence>
<gene>
    <name evidence="2" type="ORF">MVEN_01424300</name>
</gene>
<dbReference type="AlphaFoldDB" id="A0A8H7CSS8"/>
<dbReference type="EMBL" id="JACAZI010000011">
    <property type="protein sequence ID" value="KAF7349029.1"/>
    <property type="molecule type" value="Genomic_DNA"/>
</dbReference>
<sequence>MNILGNIIPVLRVAQAATAGNPTPGLEGAIAGVVALAEMVLTMKGNKADLSELNKRLKRLMEFDTVGCSDDLKQRLDNLKQNFEPIATRLTSLGKKSKIKQFLQGKKEIQGIKVSITSCIQDFTFHNNISINKLLDQMSTKVDPVDTSLQKMESQGDQQGPSGWEGGQGRASKSPSGGGQIPAS</sequence>
<keyword evidence="3" id="KW-1185">Reference proteome</keyword>
<evidence type="ECO:0000256" key="1">
    <source>
        <dbReference type="SAM" id="MobiDB-lite"/>
    </source>
</evidence>
<proteinExistence type="predicted"/>